<keyword evidence="6" id="KW-0505">Motor protein</keyword>
<dbReference type="GeneTree" id="ENSGT00940000163461"/>
<dbReference type="GO" id="GO:0016020">
    <property type="term" value="C:membrane"/>
    <property type="evidence" value="ECO:0007669"/>
    <property type="project" value="TreeGrafter"/>
</dbReference>
<dbReference type="SUPFAM" id="SSF52540">
    <property type="entry name" value="P-loop containing nucleoside triphosphate hydrolases"/>
    <property type="match status" value="1"/>
</dbReference>
<feature type="domain" description="Myosin N-terminal SH3-like" evidence="10">
    <location>
        <begin position="32"/>
        <end position="86"/>
    </location>
</feature>
<dbReference type="AlphaFoldDB" id="A0A8C7NVX7"/>
<keyword evidence="7 8" id="KW-0009">Actin-binding</keyword>
<keyword evidence="5 8" id="KW-0518">Myosin</keyword>
<reference evidence="11" key="2">
    <citation type="submission" date="2025-08" db="UniProtKB">
        <authorList>
            <consortium name="Ensembl"/>
        </authorList>
    </citation>
    <scope>IDENTIFICATION</scope>
</reference>
<dbReference type="InterPro" id="IPR036961">
    <property type="entry name" value="Kinesin_motor_dom_sf"/>
</dbReference>
<evidence type="ECO:0000256" key="4">
    <source>
        <dbReference type="ARBA" id="ARBA00023054"/>
    </source>
</evidence>
<accession>A0A8C7NVX7</accession>
<dbReference type="GO" id="GO:0000146">
    <property type="term" value="F:microfilament motor activity"/>
    <property type="evidence" value="ECO:0007669"/>
    <property type="project" value="TreeGrafter"/>
</dbReference>
<keyword evidence="12" id="KW-1185">Reference proteome</keyword>
<evidence type="ECO:0000256" key="8">
    <source>
        <dbReference type="PROSITE-ProRule" id="PRU00782"/>
    </source>
</evidence>
<dbReference type="Pfam" id="PF02736">
    <property type="entry name" value="Myosin_N"/>
    <property type="match status" value="1"/>
</dbReference>
<evidence type="ECO:0008006" key="13">
    <source>
        <dbReference type="Google" id="ProtNLM"/>
    </source>
</evidence>
<keyword evidence="3" id="KW-0067">ATP-binding</keyword>
<reference evidence="11" key="3">
    <citation type="submission" date="2025-09" db="UniProtKB">
        <authorList>
            <consortium name="Ensembl"/>
        </authorList>
    </citation>
    <scope>IDENTIFICATION</scope>
</reference>
<keyword evidence="4" id="KW-0175">Coiled coil</keyword>
<dbReference type="Ensembl" id="ENSOMYT00000014799.2">
    <property type="protein sequence ID" value="ENSOMYP00000013385.2"/>
    <property type="gene ID" value="ENSOMYG00000006642.2"/>
</dbReference>
<sequence length="171" mass="19852">MMFSNMAIFGEAAIYLRKPERERIAAQNIPFDAKTACYVTDSKELYLKGNIQKRDSGKVTVKITVTEDDVYPMNPPKFDKIEDMAMMTHLNEATVLYNLKERYAAWMIYTYSGLFCVTVNPYKWLPVYNQEVVVAYRGKKRMEAPPHIFSVSDNAYQFMLTDRENQSVLIT</sequence>
<dbReference type="GO" id="GO:0005737">
    <property type="term" value="C:cytoplasm"/>
    <property type="evidence" value="ECO:0007669"/>
    <property type="project" value="TreeGrafter"/>
</dbReference>
<dbReference type="Pfam" id="PF00063">
    <property type="entry name" value="Myosin_head"/>
    <property type="match status" value="1"/>
</dbReference>
<dbReference type="PANTHER" id="PTHR13140">
    <property type="entry name" value="MYOSIN"/>
    <property type="match status" value="1"/>
</dbReference>
<dbReference type="InterPro" id="IPR001609">
    <property type="entry name" value="Myosin_head_motor_dom-like"/>
</dbReference>
<evidence type="ECO:0000259" key="10">
    <source>
        <dbReference type="PROSITE" id="PS51844"/>
    </source>
</evidence>
<dbReference type="GO" id="GO:0016459">
    <property type="term" value="C:myosin complex"/>
    <property type="evidence" value="ECO:0007669"/>
    <property type="project" value="UniProtKB-KW"/>
</dbReference>
<evidence type="ECO:0000256" key="6">
    <source>
        <dbReference type="ARBA" id="ARBA00023175"/>
    </source>
</evidence>
<dbReference type="InterPro" id="IPR004009">
    <property type="entry name" value="SH3_Myosin"/>
</dbReference>
<dbReference type="PROSITE" id="PS51844">
    <property type="entry name" value="SH3_LIKE"/>
    <property type="match status" value="1"/>
</dbReference>
<evidence type="ECO:0000256" key="2">
    <source>
        <dbReference type="ARBA" id="ARBA00022741"/>
    </source>
</evidence>
<keyword evidence="2" id="KW-0547">Nucleotide-binding</keyword>
<evidence type="ECO:0000313" key="11">
    <source>
        <dbReference type="Ensembl" id="ENSOMYP00000013385.2"/>
    </source>
</evidence>
<dbReference type="PANTHER" id="PTHR13140:SF857">
    <property type="entry name" value="MYOSIN-11"/>
    <property type="match status" value="1"/>
</dbReference>
<dbReference type="InterPro" id="IPR008989">
    <property type="entry name" value="Myosin_S1_N"/>
</dbReference>
<protein>
    <recommendedName>
        <fullName evidence="13">Myosin motor domain-containing protein</fullName>
    </recommendedName>
</protein>
<evidence type="ECO:0000256" key="7">
    <source>
        <dbReference type="ARBA" id="ARBA00023203"/>
    </source>
</evidence>
<dbReference type="Gene3D" id="2.30.30.360">
    <property type="entry name" value="Myosin S1 fragment, N-terminal"/>
    <property type="match status" value="1"/>
</dbReference>
<dbReference type="GO" id="GO:0005524">
    <property type="term" value="F:ATP binding"/>
    <property type="evidence" value="ECO:0007669"/>
    <property type="project" value="UniProtKB-KW"/>
</dbReference>
<dbReference type="GO" id="GO:0051015">
    <property type="term" value="F:actin filament binding"/>
    <property type="evidence" value="ECO:0007669"/>
    <property type="project" value="InterPro"/>
</dbReference>
<comment type="caution">
    <text evidence="8">Lacks conserved residue(s) required for the propagation of feature annotation.</text>
</comment>
<name>A0A8C7NVX7_ONCMY</name>
<comment type="similarity">
    <text evidence="1 8">Belongs to the TRAFAC class myosin-kinesin ATPase superfamily. Myosin family.</text>
</comment>
<dbReference type="InterPro" id="IPR027417">
    <property type="entry name" value="P-loop_NTPase"/>
</dbReference>
<dbReference type="FunFam" id="3.40.850.10:FF:000101">
    <property type="entry name" value="Slow myosin heavy chain 2"/>
    <property type="match status" value="1"/>
</dbReference>
<evidence type="ECO:0000256" key="1">
    <source>
        <dbReference type="ARBA" id="ARBA00008314"/>
    </source>
</evidence>
<dbReference type="Proteomes" id="UP000694395">
    <property type="component" value="Chromosome 20"/>
</dbReference>
<organism evidence="11 12">
    <name type="scientific">Oncorhynchus mykiss</name>
    <name type="common">Rainbow trout</name>
    <name type="synonym">Salmo gairdneri</name>
    <dbReference type="NCBI Taxonomy" id="8022"/>
    <lineage>
        <taxon>Eukaryota</taxon>
        <taxon>Metazoa</taxon>
        <taxon>Chordata</taxon>
        <taxon>Craniata</taxon>
        <taxon>Vertebrata</taxon>
        <taxon>Euteleostomi</taxon>
        <taxon>Actinopterygii</taxon>
        <taxon>Neopterygii</taxon>
        <taxon>Teleostei</taxon>
        <taxon>Protacanthopterygii</taxon>
        <taxon>Salmoniformes</taxon>
        <taxon>Salmonidae</taxon>
        <taxon>Salmoninae</taxon>
        <taxon>Oncorhynchus</taxon>
    </lineage>
</organism>
<evidence type="ECO:0000313" key="12">
    <source>
        <dbReference type="Proteomes" id="UP000694395"/>
    </source>
</evidence>
<reference evidence="11" key="1">
    <citation type="submission" date="2020-07" db="EMBL/GenBank/DDBJ databases">
        <title>A long reads based de novo assembly of the rainbow trout Arlee double haploid line genome.</title>
        <authorList>
            <person name="Gao G."/>
            <person name="Palti Y."/>
        </authorList>
    </citation>
    <scope>NUCLEOTIDE SEQUENCE [LARGE SCALE GENOMIC DNA]</scope>
</reference>
<evidence type="ECO:0000256" key="5">
    <source>
        <dbReference type="ARBA" id="ARBA00023123"/>
    </source>
</evidence>
<dbReference type="PROSITE" id="PS51456">
    <property type="entry name" value="MYOSIN_MOTOR"/>
    <property type="match status" value="1"/>
</dbReference>
<evidence type="ECO:0000256" key="3">
    <source>
        <dbReference type="ARBA" id="ARBA00022840"/>
    </source>
</evidence>
<dbReference type="PRINTS" id="PR00193">
    <property type="entry name" value="MYOSINHEAVY"/>
</dbReference>
<evidence type="ECO:0000259" key="9">
    <source>
        <dbReference type="PROSITE" id="PS51456"/>
    </source>
</evidence>
<feature type="domain" description="Myosin motor" evidence="9">
    <location>
        <begin position="79"/>
        <end position="171"/>
    </location>
</feature>
<dbReference type="Gene3D" id="3.40.850.10">
    <property type="entry name" value="Kinesin motor domain"/>
    <property type="match status" value="1"/>
</dbReference>
<dbReference type="GO" id="GO:0007015">
    <property type="term" value="P:actin filament organization"/>
    <property type="evidence" value="ECO:0007669"/>
    <property type="project" value="TreeGrafter"/>
</dbReference>
<proteinExistence type="inferred from homology"/>
<dbReference type="SUPFAM" id="SSF50084">
    <property type="entry name" value="Myosin S1 fragment, N-terminal domain"/>
    <property type="match status" value="1"/>
</dbReference>